<proteinExistence type="inferred from homology"/>
<keyword evidence="2 4" id="KW-0560">Oxidoreductase</keyword>
<dbReference type="PANTHER" id="PTHR43008">
    <property type="entry name" value="BENZIL REDUCTASE"/>
    <property type="match status" value="1"/>
</dbReference>
<accession>A0ABU9S1S3</accession>
<dbReference type="EMBL" id="JAYMRV010000016">
    <property type="protein sequence ID" value="MEM5426284.1"/>
    <property type="molecule type" value="Genomic_DNA"/>
</dbReference>
<keyword evidence="5" id="KW-1185">Reference proteome</keyword>
<dbReference type="Proteomes" id="UP001489897">
    <property type="component" value="Unassembled WGS sequence"/>
</dbReference>
<dbReference type="InterPro" id="IPR036291">
    <property type="entry name" value="NAD(P)-bd_dom_sf"/>
</dbReference>
<dbReference type="CDD" id="cd05233">
    <property type="entry name" value="SDR_c"/>
    <property type="match status" value="1"/>
</dbReference>
<evidence type="ECO:0000256" key="1">
    <source>
        <dbReference type="ARBA" id="ARBA00006484"/>
    </source>
</evidence>
<name>A0ABU9S1S3_9BURK</name>
<sequence>MKASFDASGDVIVITGGANGIGAALARACAGAGATVIVCDVDEHAAAALLAAEPRLQFVRLDVSDRDAVMAAMQSIENEHGHIDGLVCAAAVQPRRAVHDTAPADWQRTLGINLDGVVWCYQAAMPGMIRRRRGSVLLHPQPDSRKRGVRGGQAQRPSARAGRAWRHRGLAALLVDQRHGGRHAGA</sequence>
<evidence type="ECO:0000313" key="5">
    <source>
        <dbReference type="Proteomes" id="UP001489897"/>
    </source>
</evidence>
<dbReference type="EC" id="1.-.-.-" evidence="4"/>
<gene>
    <name evidence="4" type="ORF">VSR73_35450</name>
</gene>
<reference evidence="4 5" key="1">
    <citation type="submission" date="2024-01" db="EMBL/GenBank/DDBJ databases">
        <title>The diversity of rhizobia nodulating Mimosa spp. in eleven states of Brazil covering several biomes is determined by host plant, location, and edaphic factors.</title>
        <authorList>
            <person name="Rouws L."/>
            <person name="Barauna A."/>
            <person name="Beukes C."/>
            <person name="De Faria S.M."/>
            <person name="Gross E."/>
            <person name="Dos Reis Junior F.B."/>
            <person name="Simon M."/>
            <person name="Maluk M."/>
            <person name="Odee D.W."/>
            <person name="Kenicer G."/>
            <person name="Young J.P.W."/>
            <person name="Reis V.M."/>
            <person name="Zilli J."/>
            <person name="James E.K."/>
        </authorList>
    </citation>
    <scope>NUCLEOTIDE SEQUENCE [LARGE SCALE GENOMIC DNA]</scope>
    <source>
        <strain evidence="4 5">JPY167</strain>
    </source>
</reference>
<organism evidence="4 5">
    <name type="scientific">Paraburkholderia ferrariae</name>
    <dbReference type="NCBI Taxonomy" id="386056"/>
    <lineage>
        <taxon>Bacteria</taxon>
        <taxon>Pseudomonadati</taxon>
        <taxon>Pseudomonadota</taxon>
        <taxon>Betaproteobacteria</taxon>
        <taxon>Burkholderiales</taxon>
        <taxon>Burkholderiaceae</taxon>
        <taxon>Paraburkholderia</taxon>
    </lineage>
</organism>
<comment type="similarity">
    <text evidence="1">Belongs to the short-chain dehydrogenases/reductases (SDR) family.</text>
</comment>
<dbReference type="GO" id="GO:0016491">
    <property type="term" value="F:oxidoreductase activity"/>
    <property type="evidence" value="ECO:0007669"/>
    <property type="project" value="UniProtKB-KW"/>
</dbReference>
<comment type="caution">
    <text evidence="4">The sequence shown here is derived from an EMBL/GenBank/DDBJ whole genome shotgun (WGS) entry which is preliminary data.</text>
</comment>
<feature type="region of interest" description="Disordered" evidence="3">
    <location>
        <begin position="134"/>
        <end position="164"/>
    </location>
</feature>
<dbReference type="Gene3D" id="3.40.50.720">
    <property type="entry name" value="NAD(P)-binding Rossmann-like Domain"/>
    <property type="match status" value="1"/>
</dbReference>
<dbReference type="RefSeq" id="WP_342949972.1">
    <property type="nucleotide sequence ID" value="NZ_JAYMRV010000016.1"/>
</dbReference>
<dbReference type="PANTHER" id="PTHR43008:SF4">
    <property type="entry name" value="CHAIN DEHYDROGENASE, PUTATIVE (AFU_ORTHOLOGUE AFUA_4G08710)-RELATED"/>
    <property type="match status" value="1"/>
</dbReference>
<evidence type="ECO:0000313" key="4">
    <source>
        <dbReference type="EMBL" id="MEM5426284.1"/>
    </source>
</evidence>
<protein>
    <submittedName>
        <fullName evidence="4">SDR family oxidoreductase</fullName>
        <ecNumber evidence="4">1.-.-.-</ecNumber>
    </submittedName>
</protein>
<dbReference type="PRINTS" id="PR01397">
    <property type="entry name" value="DHBDHDRGNASE"/>
</dbReference>
<dbReference type="InterPro" id="IPR002347">
    <property type="entry name" value="SDR_fam"/>
</dbReference>
<evidence type="ECO:0000256" key="2">
    <source>
        <dbReference type="ARBA" id="ARBA00023002"/>
    </source>
</evidence>
<dbReference type="InterPro" id="IPR003560">
    <property type="entry name" value="DHB_DH"/>
</dbReference>
<dbReference type="SUPFAM" id="SSF51735">
    <property type="entry name" value="NAD(P)-binding Rossmann-fold domains"/>
    <property type="match status" value="1"/>
</dbReference>
<dbReference type="Pfam" id="PF00106">
    <property type="entry name" value="adh_short"/>
    <property type="match status" value="1"/>
</dbReference>
<evidence type="ECO:0000256" key="3">
    <source>
        <dbReference type="SAM" id="MobiDB-lite"/>
    </source>
</evidence>